<dbReference type="EMBL" id="CM039434">
    <property type="protein sequence ID" value="KAI4323779.1"/>
    <property type="molecule type" value="Genomic_DNA"/>
</dbReference>
<evidence type="ECO:0000313" key="1">
    <source>
        <dbReference type="EMBL" id="KAI4323779.1"/>
    </source>
</evidence>
<proteinExistence type="predicted"/>
<sequence>MALMVVAVSAVSTVLSIVGLQFWTELSLDKLKSDGLISKNSIDSENAIHAIELLLGSYATIGLLANFIINVFILLNLCLKAIFFSELYPSETRKLVEHLINYVIYKGTFLPLIVPPTIYHAGLWSTWLIVLCSLKMFQALARDRLERLNASPSTTPWTYFRVYSALLFVLLVDVFWIRLCLVIYKTLGSSMLLLLFFEPLSIAFETLQAILVHGFQLLDIWLHHSAYTSACCQRSKFFDALTAGSILEWKGVLVRNLGFFLDMATFLMALGHYLHIWWLHGMAFHLVDAMLFLNIRVSMCELLSAMIKRVKGFIRLRTTLGALHAALPDATTEELRAYDDECAICREPMAKAKRLNCKHLFHLACLRSWLDQGLTEIHTCPTCRKPLFVGRPVNEANSNTGEVSSNEQPALQMSARLDRSNSARLYPNQTPNSVGAGVDSGWLHSWPNQSVDGAGPSTAIRPVGLGRVQMMMRHLASVGETYAQTALEDTAWSLWPINPSQASASGTAIPPAGGRFLALSDGLHVRTPSQSTDDDLANLLAMAETVREVLPHITDDVIFQDLQRTNSVTVTVNNLLQM</sequence>
<reference evidence="1 2" key="1">
    <citation type="journal article" date="2022" name="DNA Res.">
        <title>Chromosomal-level genome assembly of the orchid tree Bauhinia variegata (Leguminosae; Cercidoideae) supports the allotetraploid origin hypothesis of Bauhinia.</title>
        <authorList>
            <person name="Zhong Y."/>
            <person name="Chen Y."/>
            <person name="Zheng D."/>
            <person name="Pang J."/>
            <person name="Liu Y."/>
            <person name="Luo S."/>
            <person name="Meng S."/>
            <person name="Qian L."/>
            <person name="Wei D."/>
            <person name="Dai S."/>
            <person name="Zhou R."/>
        </authorList>
    </citation>
    <scope>NUCLEOTIDE SEQUENCE [LARGE SCALE GENOMIC DNA]</scope>
    <source>
        <strain evidence="1">BV-YZ2020</strain>
    </source>
</reference>
<dbReference type="Proteomes" id="UP000828941">
    <property type="component" value="Chromosome 9"/>
</dbReference>
<organism evidence="1 2">
    <name type="scientific">Bauhinia variegata</name>
    <name type="common">Purple orchid tree</name>
    <name type="synonym">Phanera variegata</name>
    <dbReference type="NCBI Taxonomy" id="167791"/>
    <lineage>
        <taxon>Eukaryota</taxon>
        <taxon>Viridiplantae</taxon>
        <taxon>Streptophyta</taxon>
        <taxon>Embryophyta</taxon>
        <taxon>Tracheophyta</taxon>
        <taxon>Spermatophyta</taxon>
        <taxon>Magnoliopsida</taxon>
        <taxon>eudicotyledons</taxon>
        <taxon>Gunneridae</taxon>
        <taxon>Pentapetalae</taxon>
        <taxon>rosids</taxon>
        <taxon>fabids</taxon>
        <taxon>Fabales</taxon>
        <taxon>Fabaceae</taxon>
        <taxon>Cercidoideae</taxon>
        <taxon>Cercideae</taxon>
        <taxon>Bauhiniinae</taxon>
        <taxon>Bauhinia</taxon>
    </lineage>
</organism>
<keyword evidence="2" id="KW-1185">Reference proteome</keyword>
<accession>A0ACB9MJW0</accession>
<name>A0ACB9MJW0_BAUVA</name>
<protein>
    <submittedName>
        <fullName evidence="1">Uncharacterized protein</fullName>
    </submittedName>
</protein>
<evidence type="ECO:0000313" key="2">
    <source>
        <dbReference type="Proteomes" id="UP000828941"/>
    </source>
</evidence>
<comment type="caution">
    <text evidence="1">The sequence shown here is derived from an EMBL/GenBank/DDBJ whole genome shotgun (WGS) entry which is preliminary data.</text>
</comment>
<gene>
    <name evidence="1" type="ORF">L6164_023357</name>
</gene>